<dbReference type="InterPro" id="IPR003609">
    <property type="entry name" value="Pan_app"/>
</dbReference>
<dbReference type="Pfam" id="PF07645">
    <property type="entry name" value="EGF_CA"/>
    <property type="match status" value="2"/>
</dbReference>
<name>A0ABN8Q4E3_9CNID</name>
<feature type="domain" description="EGF-like" evidence="6">
    <location>
        <begin position="88"/>
        <end position="126"/>
    </location>
</feature>
<keyword evidence="9" id="KW-1185">Reference proteome</keyword>
<feature type="domain" description="Apple" evidence="7">
    <location>
        <begin position="4"/>
        <end position="92"/>
    </location>
</feature>
<dbReference type="InterPro" id="IPR018097">
    <property type="entry name" value="EGF_Ca-bd_CS"/>
</dbReference>
<dbReference type="SMART" id="SM00181">
    <property type="entry name" value="EGF"/>
    <property type="match status" value="2"/>
</dbReference>
<dbReference type="InterPro" id="IPR052235">
    <property type="entry name" value="Nephronectin_domain"/>
</dbReference>
<evidence type="ECO:0000256" key="4">
    <source>
        <dbReference type="ARBA" id="ARBA00023157"/>
    </source>
</evidence>
<keyword evidence="1 5" id="KW-0245">EGF-like domain</keyword>
<dbReference type="Proteomes" id="UP001159405">
    <property type="component" value="Unassembled WGS sequence"/>
</dbReference>
<gene>
    <name evidence="8" type="ORF">PLOB_00002064</name>
</gene>
<feature type="domain" description="EGF-like" evidence="6">
    <location>
        <begin position="128"/>
        <end position="168"/>
    </location>
</feature>
<evidence type="ECO:0000313" key="8">
    <source>
        <dbReference type="EMBL" id="CAH3157025.1"/>
    </source>
</evidence>
<dbReference type="PROSITE" id="PS01187">
    <property type="entry name" value="EGF_CA"/>
    <property type="match status" value="1"/>
</dbReference>
<keyword evidence="3" id="KW-0677">Repeat</keyword>
<evidence type="ECO:0000256" key="2">
    <source>
        <dbReference type="ARBA" id="ARBA00022729"/>
    </source>
</evidence>
<dbReference type="SUPFAM" id="SSF57196">
    <property type="entry name" value="EGF/Laminin"/>
    <property type="match status" value="2"/>
</dbReference>
<evidence type="ECO:0000256" key="1">
    <source>
        <dbReference type="ARBA" id="ARBA00022536"/>
    </source>
</evidence>
<dbReference type="Gene3D" id="2.10.25.10">
    <property type="entry name" value="Laminin"/>
    <property type="match status" value="3"/>
</dbReference>
<feature type="disulfide bond" evidence="5">
    <location>
        <begin position="116"/>
        <end position="125"/>
    </location>
</feature>
<comment type="caution">
    <text evidence="5">Lacks conserved residue(s) required for the propagation of feature annotation.</text>
</comment>
<comment type="caution">
    <text evidence="8">The sequence shown here is derived from an EMBL/GenBank/DDBJ whole genome shotgun (WGS) entry which is preliminary data.</text>
</comment>
<evidence type="ECO:0000259" key="7">
    <source>
        <dbReference type="PROSITE" id="PS50948"/>
    </source>
</evidence>
<dbReference type="PROSITE" id="PS00022">
    <property type="entry name" value="EGF_1"/>
    <property type="match status" value="1"/>
</dbReference>
<feature type="disulfide bond" evidence="5">
    <location>
        <begin position="97"/>
        <end position="114"/>
    </location>
</feature>
<dbReference type="SMART" id="SM00179">
    <property type="entry name" value="EGF_CA"/>
    <property type="match status" value="2"/>
</dbReference>
<keyword evidence="2" id="KW-0732">Signal</keyword>
<organism evidence="8 9">
    <name type="scientific">Porites lobata</name>
    <dbReference type="NCBI Taxonomy" id="104759"/>
    <lineage>
        <taxon>Eukaryota</taxon>
        <taxon>Metazoa</taxon>
        <taxon>Cnidaria</taxon>
        <taxon>Anthozoa</taxon>
        <taxon>Hexacorallia</taxon>
        <taxon>Scleractinia</taxon>
        <taxon>Fungiina</taxon>
        <taxon>Poritidae</taxon>
        <taxon>Porites</taxon>
    </lineage>
</organism>
<feature type="non-terminal residue" evidence="8">
    <location>
        <position position="1"/>
    </location>
</feature>
<evidence type="ECO:0000259" key="6">
    <source>
        <dbReference type="PROSITE" id="PS50026"/>
    </source>
</evidence>
<dbReference type="PROSITE" id="PS01186">
    <property type="entry name" value="EGF_2"/>
    <property type="match status" value="2"/>
</dbReference>
<sequence>DQRCRELVFKPEQTFNGKRLLNHIVNIVEVVDEDSCGYLCFMEPNCASYNFEIPTSQAGVHKCELNNSTHESNEDDLVNDQNFVYRGTKSACVNNPCRNNSTCQTGFTSKKYRCLCTSGFTGEHCENDINECAAGTHDCSPDALCVNLIGSYNCTCKQGFLGNGKDCQDIDECATGMHKCTVHDICNNTHGSHNCTPMSCEELYHRNISREMISYERIAVYGKSFVYCEINETILGPCSGGIWTLVMKIDGSKANFEYDSTLWSNNETFNLAGGQTGFDQQETKLPTYWNTTFSKICLGMKILGRDKKHFILINKTADSLFSLIADGQHRATSLGRETWKSLLGSEGSLQLNCNMEGFNVFEGVCAKTRIGIVANNENSCFVCSDSRIGFGCGGAHDPSNTCGNAAKYDTDNGDKDLKAMGYILVHSDVASPIKLDGRIRARFQASFVHSD</sequence>
<proteinExistence type="predicted"/>
<dbReference type="InterPro" id="IPR000742">
    <property type="entry name" value="EGF"/>
</dbReference>
<dbReference type="PANTHER" id="PTHR24050">
    <property type="entry name" value="PA14 DOMAIN-CONTAINING PROTEIN"/>
    <property type="match status" value="1"/>
</dbReference>
<dbReference type="PROSITE" id="PS50948">
    <property type="entry name" value="PAN"/>
    <property type="match status" value="1"/>
</dbReference>
<dbReference type="InterPro" id="IPR001881">
    <property type="entry name" value="EGF-like_Ca-bd_dom"/>
</dbReference>
<evidence type="ECO:0000256" key="5">
    <source>
        <dbReference type="PROSITE-ProRule" id="PRU00076"/>
    </source>
</evidence>
<accession>A0ABN8Q4E3</accession>
<protein>
    <submittedName>
        <fullName evidence="8">Uncharacterized protein</fullName>
    </submittedName>
</protein>
<evidence type="ECO:0000256" key="3">
    <source>
        <dbReference type="ARBA" id="ARBA00022737"/>
    </source>
</evidence>
<dbReference type="PROSITE" id="PS50026">
    <property type="entry name" value="EGF_3"/>
    <property type="match status" value="2"/>
</dbReference>
<dbReference type="EMBL" id="CALNXK010000106">
    <property type="protein sequence ID" value="CAH3157025.1"/>
    <property type="molecule type" value="Genomic_DNA"/>
</dbReference>
<reference evidence="8 9" key="1">
    <citation type="submission" date="2022-05" db="EMBL/GenBank/DDBJ databases">
        <authorList>
            <consortium name="Genoscope - CEA"/>
            <person name="William W."/>
        </authorList>
    </citation>
    <scope>NUCLEOTIDE SEQUENCE [LARGE SCALE GENOMIC DNA]</scope>
</reference>
<dbReference type="Pfam" id="PF00008">
    <property type="entry name" value="EGF"/>
    <property type="match status" value="1"/>
</dbReference>
<dbReference type="CDD" id="cd00054">
    <property type="entry name" value="EGF_CA"/>
    <property type="match status" value="2"/>
</dbReference>
<dbReference type="PANTHER" id="PTHR24050:SF28">
    <property type="entry name" value="UROMODULIN-LIKE"/>
    <property type="match status" value="1"/>
</dbReference>
<dbReference type="InterPro" id="IPR000152">
    <property type="entry name" value="EGF-type_Asp/Asn_hydroxyl_site"/>
</dbReference>
<feature type="non-terminal residue" evidence="8">
    <location>
        <position position="451"/>
    </location>
</feature>
<keyword evidence="4 5" id="KW-1015">Disulfide bond</keyword>
<evidence type="ECO:0000313" key="9">
    <source>
        <dbReference type="Proteomes" id="UP001159405"/>
    </source>
</evidence>
<dbReference type="InterPro" id="IPR049883">
    <property type="entry name" value="NOTCH1_EGF-like"/>
</dbReference>
<dbReference type="PROSITE" id="PS00010">
    <property type="entry name" value="ASX_HYDROXYL"/>
    <property type="match status" value="1"/>
</dbReference>